<reference evidence="4 5" key="1">
    <citation type="journal article" date="2018" name="Nat. Biotechnol.">
        <title>A standardized bacterial taxonomy based on genome phylogeny substantially revises the tree of life.</title>
        <authorList>
            <person name="Parks D.H."/>
            <person name="Chuvochina M."/>
            <person name="Waite D.W."/>
            <person name="Rinke C."/>
            <person name="Skarshewski A."/>
            <person name="Chaumeil P.A."/>
            <person name="Hugenholtz P."/>
        </authorList>
    </citation>
    <scope>NUCLEOTIDE SEQUENCE [LARGE SCALE GENOMIC DNA]</scope>
    <source>
        <strain evidence="4">UBA9158</strain>
    </source>
</reference>
<sequence>MKIKADIKDKIIAAANALAGEGNDNPTNDQVRERMGGGSLSHISPVMREWREARKADVAAALEMPADLRKAIETSAGQVWTTASKLASITVDTVRQEAEAAITAATAERDEALGEVGRLEARIGELQQALADKEKALQQAQTTVDKERAQNAKLASDNAALVTRVDERDEQLKGLKAELKDARSDTKALQAELVEIARTSRQKK</sequence>
<dbReference type="AlphaFoldDB" id="A0A3C1KNR7"/>
<dbReference type="InterPro" id="IPR021104">
    <property type="entry name" value="KfrA_DNA-bd_N"/>
</dbReference>
<comment type="caution">
    <text evidence="4">The sequence shown here is derived from an EMBL/GenBank/DDBJ whole genome shotgun (WGS) entry which is preliminary data.</text>
</comment>
<accession>A0A3C1KNR7</accession>
<feature type="domain" description="KfrA N-terminal DNA-binding" evidence="3">
    <location>
        <begin position="8"/>
        <end position="122"/>
    </location>
</feature>
<keyword evidence="1" id="KW-0175">Coiled coil</keyword>
<evidence type="ECO:0000313" key="4">
    <source>
        <dbReference type="EMBL" id="HAN27994.1"/>
    </source>
</evidence>
<evidence type="ECO:0000256" key="1">
    <source>
        <dbReference type="SAM" id="Coils"/>
    </source>
</evidence>
<dbReference type="STRING" id="1121937.GCA_000423125_03627"/>
<evidence type="ECO:0000256" key="2">
    <source>
        <dbReference type="SAM" id="MobiDB-lite"/>
    </source>
</evidence>
<organism evidence="4 5">
    <name type="scientific">Haliea salexigens</name>
    <dbReference type="NCBI Taxonomy" id="287487"/>
    <lineage>
        <taxon>Bacteria</taxon>
        <taxon>Pseudomonadati</taxon>
        <taxon>Pseudomonadota</taxon>
        <taxon>Gammaproteobacteria</taxon>
        <taxon>Cellvibrionales</taxon>
        <taxon>Halieaceae</taxon>
        <taxon>Haliea</taxon>
    </lineage>
</organism>
<name>A0A3C1KNR7_9GAMM</name>
<evidence type="ECO:0000313" key="5">
    <source>
        <dbReference type="Proteomes" id="UP000259273"/>
    </source>
</evidence>
<dbReference type="EMBL" id="DMND01000133">
    <property type="protein sequence ID" value="HAN27994.1"/>
    <property type="molecule type" value="Genomic_DNA"/>
</dbReference>
<proteinExistence type="predicted"/>
<dbReference type="Proteomes" id="UP000259273">
    <property type="component" value="Unassembled WGS sequence"/>
</dbReference>
<dbReference type="SUPFAM" id="SSF57997">
    <property type="entry name" value="Tropomyosin"/>
    <property type="match status" value="1"/>
</dbReference>
<dbReference type="Pfam" id="PF11740">
    <property type="entry name" value="KfrA_N"/>
    <property type="match status" value="1"/>
</dbReference>
<gene>
    <name evidence="4" type="ORF">DCP75_09815</name>
</gene>
<feature type="region of interest" description="Disordered" evidence="2">
    <location>
        <begin position="19"/>
        <end position="43"/>
    </location>
</feature>
<dbReference type="Gene3D" id="1.10.287.1490">
    <property type="match status" value="1"/>
</dbReference>
<protein>
    <submittedName>
        <fullName evidence="4">KfrA protein</fullName>
    </submittedName>
</protein>
<evidence type="ECO:0000259" key="3">
    <source>
        <dbReference type="Pfam" id="PF11740"/>
    </source>
</evidence>
<feature type="coiled-coil region" evidence="1">
    <location>
        <begin position="95"/>
        <end position="199"/>
    </location>
</feature>